<dbReference type="InParanoid" id="A0A1Y1JRG8"/>
<feature type="compositionally biased region" description="Acidic residues" evidence="1">
    <location>
        <begin position="71"/>
        <end position="81"/>
    </location>
</feature>
<protein>
    <submittedName>
        <fullName evidence="2">Uncharacterized protein</fullName>
    </submittedName>
</protein>
<dbReference type="Proteomes" id="UP000327044">
    <property type="component" value="Unassembled WGS sequence"/>
</dbReference>
<dbReference type="EMBL" id="VVIM01000007">
    <property type="protein sequence ID" value="KAB0796748.1"/>
    <property type="molecule type" value="Genomic_DNA"/>
</dbReference>
<evidence type="ECO:0000313" key="2">
    <source>
        <dbReference type="EMBL" id="JAV51782.1"/>
    </source>
</evidence>
<reference evidence="3 4" key="2">
    <citation type="journal article" date="2018" name="Elife">
        <title>Firefly genomes illuminate parallel origins of bioluminescence in beetles.</title>
        <authorList>
            <person name="Fallon T.R."/>
            <person name="Lower S.E."/>
            <person name="Chang C.H."/>
            <person name="Bessho-Uehara M."/>
            <person name="Martin G.J."/>
            <person name="Bewick A.J."/>
            <person name="Behringer M."/>
            <person name="Debat H.J."/>
            <person name="Wong I."/>
            <person name="Day J.C."/>
            <person name="Suvorov A."/>
            <person name="Silva C.J."/>
            <person name="Stanger-Hall K.F."/>
            <person name="Hall D.W."/>
            <person name="Schmitz R.J."/>
            <person name="Nelson D.R."/>
            <person name="Lewis S.M."/>
            <person name="Shigenobu S."/>
            <person name="Bybee S.M."/>
            <person name="Larracuente A.M."/>
            <person name="Oba Y."/>
            <person name="Weng J.K."/>
        </authorList>
    </citation>
    <scope>NUCLEOTIDE SEQUENCE [LARGE SCALE GENOMIC DNA]</scope>
    <source>
        <strain evidence="3">1611_PpyrPB1</strain>
        <tissue evidence="3">Whole body</tissue>
    </source>
</reference>
<name>A0A1Y1JRG8_PHOPY</name>
<sequence length="126" mass="14394">MIMLSTIASYLLGSSINQQTSQQISSNDAIREESVRIDDNEWIVVDTSSSGTKTDSPIVRSRHNSWNESSNESDYDYDSDILPESENKLDDIEERVETAQCRKECRVLKHKKGRQASHGMKLCIRR</sequence>
<dbReference type="EMBL" id="GEZM01102805">
    <property type="protein sequence ID" value="JAV51782.1"/>
    <property type="molecule type" value="Transcribed_RNA"/>
</dbReference>
<evidence type="ECO:0000256" key="1">
    <source>
        <dbReference type="SAM" id="MobiDB-lite"/>
    </source>
</evidence>
<evidence type="ECO:0000313" key="3">
    <source>
        <dbReference type="EMBL" id="KAB0796748.1"/>
    </source>
</evidence>
<proteinExistence type="predicted"/>
<organism evidence="2">
    <name type="scientific">Photinus pyralis</name>
    <name type="common">Common eastern firefly</name>
    <name type="synonym">Lampyris pyralis</name>
    <dbReference type="NCBI Taxonomy" id="7054"/>
    <lineage>
        <taxon>Eukaryota</taxon>
        <taxon>Metazoa</taxon>
        <taxon>Ecdysozoa</taxon>
        <taxon>Arthropoda</taxon>
        <taxon>Hexapoda</taxon>
        <taxon>Insecta</taxon>
        <taxon>Pterygota</taxon>
        <taxon>Neoptera</taxon>
        <taxon>Endopterygota</taxon>
        <taxon>Coleoptera</taxon>
        <taxon>Polyphaga</taxon>
        <taxon>Elateriformia</taxon>
        <taxon>Elateroidea</taxon>
        <taxon>Lampyridae</taxon>
        <taxon>Lampyrinae</taxon>
        <taxon>Photinus</taxon>
    </lineage>
</organism>
<reference evidence="2" key="1">
    <citation type="journal article" date="2016" name="Sci. Rep.">
        <title>Molecular characterization of firefly nuptial gifts: a multi-omics approach sheds light on postcopulatory sexual selection.</title>
        <authorList>
            <person name="Al-Wathiqui N."/>
            <person name="Fallon T.R."/>
            <person name="South A."/>
            <person name="Weng J.K."/>
            <person name="Lewis S.M."/>
        </authorList>
    </citation>
    <scope>NUCLEOTIDE SEQUENCE</scope>
</reference>
<dbReference type="AlphaFoldDB" id="A0A1Y1JRG8"/>
<reference evidence="3" key="3">
    <citation type="submission" date="2019-08" db="EMBL/GenBank/DDBJ databases">
        <authorList>
            <consortium name="Photinus pyralis genome working group"/>
            <person name="Fallon T.R."/>
            <person name="Sander Lower S.E."/>
            <person name="Weng J.-K."/>
        </authorList>
    </citation>
    <scope>NUCLEOTIDE SEQUENCE</scope>
    <source>
        <strain evidence="3">1611_PpyrPB1</strain>
        <tissue evidence="3">Whole body</tissue>
    </source>
</reference>
<feature type="region of interest" description="Disordered" evidence="1">
    <location>
        <begin position="47"/>
        <end position="81"/>
    </location>
</feature>
<accession>A0A1Y1JRG8</accession>
<gene>
    <name evidence="3" type="ORF">PPYR_10809</name>
</gene>
<evidence type="ECO:0000313" key="4">
    <source>
        <dbReference type="Proteomes" id="UP000327044"/>
    </source>
</evidence>
<keyword evidence="4" id="KW-1185">Reference proteome</keyword>